<gene>
    <name evidence="9" type="ORF">LM286_26265</name>
    <name evidence="8" type="ORF">N2J37_27480</name>
</gene>
<dbReference type="GO" id="GO:0009401">
    <property type="term" value="P:phosphoenolpyruvate-dependent sugar phosphotransferase system"/>
    <property type="evidence" value="ECO:0007669"/>
    <property type="project" value="UniProtKB-KW"/>
</dbReference>
<accession>A0A1Y6GPM3</accession>
<keyword evidence="3" id="KW-0963">Cytoplasm</keyword>
<evidence type="ECO:0000256" key="3">
    <source>
        <dbReference type="ARBA" id="ARBA00022490"/>
    </source>
</evidence>
<evidence type="ECO:0000256" key="5">
    <source>
        <dbReference type="ARBA" id="ARBA00022683"/>
    </source>
</evidence>
<evidence type="ECO:0000313" key="8">
    <source>
        <dbReference type="EMBL" id="UXE38158.1"/>
    </source>
</evidence>
<evidence type="ECO:0000313" key="11">
    <source>
        <dbReference type="Proteomes" id="UP001350972"/>
    </source>
</evidence>
<dbReference type="GO" id="GO:0016301">
    <property type="term" value="F:kinase activity"/>
    <property type="evidence" value="ECO:0007669"/>
    <property type="project" value="UniProtKB-KW"/>
</dbReference>
<evidence type="ECO:0000313" key="9">
    <source>
        <dbReference type="EMBL" id="WWC11723.1"/>
    </source>
</evidence>
<dbReference type="PANTHER" id="PTHR36203">
    <property type="entry name" value="ASCORBATE-SPECIFIC PTS SYSTEM EIIA COMPONENT"/>
    <property type="match status" value="1"/>
</dbReference>
<dbReference type="Pfam" id="PF00359">
    <property type="entry name" value="PTS_EIIA_2"/>
    <property type="match status" value="1"/>
</dbReference>
<evidence type="ECO:0000256" key="1">
    <source>
        <dbReference type="ARBA" id="ARBA00004496"/>
    </source>
</evidence>
<dbReference type="AlphaFoldDB" id="A0A1Y6GPM3"/>
<dbReference type="RefSeq" id="WP_004869324.1">
    <property type="nucleotide sequence ID" value="NZ_ABDFAB020000019.1"/>
</dbReference>
<keyword evidence="4" id="KW-0808">Transferase</keyword>
<dbReference type="InterPro" id="IPR051351">
    <property type="entry name" value="Ascorbate-PTS_EIIA_comp"/>
</dbReference>
<proteinExistence type="predicted"/>
<evidence type="ECO:0000256" key="4">
    <source>
        <dbReference type="ARBA" id="ARBA00022679"/>
    </source>
</evidence>
<keyword evidence="5" id="KW-0598">Phosphotransferase system</keyword>
<dbReference type="Proteomes" id="UP001350972">
    <property type="component" value="Chromosome"/>
</dbReference>
<dbReference type="Proteomes" id="UP001064206">
    <property type="component" value="Chromosome"/>
</dbReference>
<dbReference type="CDD" id="cd00211">
    <property type="entry name" value="PTS_IIA_fru"/>
    <property type="match status" value="1"/>
</dbReference>
<dbReference type="PROSITE" id="PS51094">
    <property type="entry name" value="PTS_EIIA_TYPE_2"/>
    <property type="match status" value="1"/>
</dbReference>
<organism evidence="8 10">
    <name type="scientific">Raoultella ornithinolytica</name>
    <name type="common">Klebsiella ornithinolytica</name>
    <dbReference type="NCBI Taxonomy" id="54291"/>
    <lineage>
        <taxon>Bacteria</taxon>
        <taxon>Pseudomonadati</taxon>
        <taxon>Pseudomonadota</taxon>
        <taxon>Gammaproteobacteria</taxon>
        <taxon>Enterobacterales</taxon>
        <taxon>Enterobacteriaceae</taxon>
        <taxon>Klebsiella/Raoultella group</taxon>
        <taxon>Raoultella</taxon>
    </lineage>
</organism>
<reference evidence="8" key="1">
    <citation type="submission" date="2022-09" db="EMBL/GenBank/DDBJ databases">
        <title>Multidrug resistance Raoultella ornithinolytica Strain MQB_Silv_108.</title>
        <authorList>
            <person name="Quintela-Baluja M."/>
        </authorList>
    </citation>
    <scope>NUCLEOTIDE SEQUENCE</scope>
    <source>
        <strain evidence="8">MQB_Silv_108</strain>
    </source>
</reference>
<dbReference type="eggNOG" id="COG1762">
    <property type="taxonomic scope" value="Bacteria"/>
</dbReference>
<dbReference type="SUPFAM" id="SSF55804">
    <property type="entry name" value="Phoshotransferase/anion transport protein"/>
    <property type="match status" value="1"/>
</dbReference>
<sequence>MTIKDLLIEADAIQVGVLESDWRKVIELAASPLVANGYISESYSKAVIDNTLNHGAYYVFEEGIAIPHARPECGVKRNCFSLVVLDKPIQFAGSDRADIVIMFGAQDSNAHIEEGIRAIVALLDNNETMARLRAASTREEVIALL</sequence>
<dbReference type="EMBL" id="CP145163">
    <property type="protein sequence ID" value="WWC11723.1"/>
    <property type="molecule type" value="Genomic_DNA"/>
</dbReference>
<feature type="domain" description="PTS EIIA type-2" evidence="7">
    <location>
        <begin position="6"/>
        <end position="145"/>
    </location>
</feature>
<dbReference type="Gene3D" id="3.40.930.10">
    <property type="entry name" value="Mannitol-specific EII, Chain A"/>
    <property type="match status" value="1"/>
</dbReference>
<dbReference type="PaxDb" id="1286170-RORB6_18335"/>
<keyword evidence="6" id="KW-0418">Kinase</keyword>
<dbReference type="GO" id="GO:0005737">
    <property type="term" value="C:cytoplasm"/>
    <property type="evidence" value="ECO:0007669"/>
    <property type="project" value="UniProtKB-SubCell"/>
</dbReference>
<dbReference type="STRING" id="54291.TE10_02620"/>
<dbReference type="EMBL" id="CP104450">
    <property type="protein sequence ID" value="UXE38158.1"/>
    <property type="molecule type" value="Genomic_DNA"/>
</dbReference>
<reference evidence="9 11" key="2">
    <citation type="submission" date="2024-02" db="EMBL/GenBank/DDBJ databases">
        <title>Tn5403 promotes plasmid rearrangements and degradation of the Klebsiella pneumoniae carbapenemase (KPC) transposon Tn4401.</title>
        <authorList>
            <person name="Sheppard A.E."/>
            <person name="Barry K.E."/>
            <person name="Parikh H.I."/>
            <person name="Vegesana K."/>
            <person name="Sebra R."/>
            <person name="George S."/>
            <person name="Sanderson N.D."/>
            <person name="Stoesser N."/>
            <person name="Eyre D.W."/>
            <person name="Crook D.W."/>
            <person name="Walker A.S."/>
            <person name="Mathers A.J."/>
        </authorList>
    </citation>
    <scope>NUCLEOTIDE SEQUENCE [LARGE SCALE GENOMIC DNA]</scope>
    <source>
        <strain evidence="9 11">CAV1921</strain>
    </source>
</reference>
<protein>
    <submittedName>
        <fullName evidence="8">PTS sugar transporter subunit IIA</fullName>
    </submittedName>
</protein>
<name>A0A1Y6GPM3_RAOOR</name>
<dbReference type="GeneID" id="93756668"/>
<dbReference type="InterPro" id="IPR016152">
    <property type="entry name" value="PTrfase/Anion_transptr"/>
</dbReference>
<evidence type="ECO:0000256" key="6">
    <source>
        <dbReference type="ARBA" id="ARBA00022777"/>
    </source>
</evidence>
<keyword evidence="8" id="KW-0762">Sugar transport</keyword>
<dbReference type="InterPro" id="IPR002178">
    <property type="entry name" value="PTS_EIIA_type-2_dom"/>
</dbReference>
<keyword evidence="2" id="KW-0813">Transport</keyword>
<dbReference type="PANTHER" id="PTHR36203:SF3">
    <property type="entry name" value="PHOSPHOTRANSFERASE IIA COMPONENT SGCA-RELATED"/>
    <property type="match status" value="1"/>
</dbReference>
<keyword evidence="11" id="KW-1185">Reference proteome</keyword>
<evidence type="ECO:0000313" key="10">
    <source>
        <dbReference type="Proteomes" id="UP001064206"/>
    </source>
</evidence>
<evidence type="ECO:0000259" key="7">
    <source>
        <dbReference type="PROSITE" id="PS51094"/>
    </source>
</evidence>
<comment type="subcellular location">
    <subcellularLocation>
        <location evidence="1">Cytoplasm</location>
    </subcellularLocation>
</comment>
<evidence type="ECO:0000256" key="2">
    <source>
        <dbReference type="ARBA" id="ARBA00022448"/>
    </source>
</evidence>